<evidence type="ECO:0000313" key="4">
    <source>
        <dbReference type="EMBL" id="RAK02632.1"/>
    </source>
</evidence>
<keyword evidence="5" id="KW-1185">Reference proteome</keyword>
<protein>
    <submittedName>
        <fullName evidence="4">Putative DNA-binding transcriptional regulator YafY</fullName>
    </submittedName>
</protein>
<reference evidence="4 5" key="1">
    <citation type="submission" date="2018-06" db="EMBL/GenBank/DDBJ databases">
        <title>Genomic Encyclopedia of Archaeal and Bacterial Type Strains, Phase II (KMG-II): from individual species to whole genera.</title>
        <authorList>
            <person name="Goeker M."/>
        </authorList>
    </citation>
    <scope>NUCLEOTIDE SEQUENCE [LARGE SCALE GENOMIC DNA]</scope>
    <source>
        <strain evidence="4 5">DSM 21851</strain>
    </source>
</reference>
<dbReference type="InterPro" id="IPR036390">
    <property type="entry name" value="WH_DNA-bd_sf"/>
</dbReference>
<evidence type="ECO:0000256" key="2">
    <source>
        <dbReference type="ARBA" id="ARBA00023163"/>
    </source>
</evidence>
<dbReference type="InterPro" id="IPR057727">
    <property type="entry name" value="WCX_dom"/>
</dbReference>
<dbReference type="PANTHER" id="PTHR34580">
    <property type="match status" value="1"/>
</dbReference>
<dbReference type="InterPro" id="IPR001034">
    <property type="entry name" value="DeoR_HTH"/>
</dbReference>
<dbReference type="Pfam" id="PF13280">
    <property type="entry name" value="WYL"/>
    <property type="match status" value="1"/>
</dbReference>
<evidence type="ECO:0000259" key="3">
    <source>
        <dbReference type="PROSITE" id="PS51000"/>
    </source>
</evidence>
<dbReference type="PROSITE" id="PS51000">
    <property type="entry name" value="HTH_DEOR_2"/>
    <property type="match status" value="1"/>
</dbReference>
<comment type="caution">
    <text evidence="4">The sequence shown here is derived from an EMBL/GenBank/DDBJ whole genome shotgun (WGS) entry which is preliminary data.</text>
</comment>
<dbReference type="AlphaFoldDB" id="A0A327XAI2"/>
<feature type="domain" description="HTH deoR-type" evidence="3">
    <location>
        <begin position="3"/>
        <end position="58"/>
    </location>
</feature>
<accession>A0A327XAI2</accession>
<dbReference type="OrthoDB" id="9815009at2"/>
<dbReference type="SUPFAM" id="SSF46785">
    <property type="entry name" value="Winged helix' DNA-binding domain"/>
    <property type="match status" value="1"/>
</dbReference>
<evidence type="ECO:0000313" key="5">
    <source>
        <dbReference type="Proteomes" id="UP000248790"/>
    </source>
</evidence>
<dbReference type="RefSeq" id="WP_111626817.1">
    <property type="nucleotide sequence ID" value="NZ_QLMC01000001.1"/>
</dbReference>
<dbReference type="InterPro" id="IPR036388">
    <property type="entry name" value="WH-like_DNA-bd_sf"/>
</dbReference>
<dbReference type="PIRSF" id="PIRSF016838">
    <property type="entry name" value="PafC"/>
    <property type="match status" value="1"/>
</dbReference>
<dbReference type="GO" id="GO:0003677">
    <property type="term" value="F:DNA binding"/>
    <property type="evidence" value="ECO:0007669"/>
    <property type="project" value="UniProtKB-KW"/>
</dbReference>
<dbReference type="InterPro" id="IPR051534">
    <property type="entry name" value="CBASS_pafABC_assoc_protein"/>
</dbReference>
<proteinExistence type="predicted"/>
<gene>
    <name evidence="4" type="ORF">LX87_00752</name>
</gene>
<dbReference type="InterPro" id="IPR013196">
    <property type="entry name" value="HTH_11"/>
</dbReference>
<dbReference type="PANTHER" id="PTHR34580:SF3">
    <property type="entry name" value="PROTEIN PAFB"/>
    <property type="match status" value="1"/>
</dbReference>
<dbReference type="InterPro" id="IPR028349">
    <property type="entry name" value="PafC-like"/>
</dbReference>
<dbReference type="GO" id="GO:0003700">
    <property type="term" value="F:DNA-binding transcription factor activity"/>
    <property type="evidence" value="ECO:0007669"/>
    <property type="project" value="InterPro"/>
</dbReference>
<keyword evidence="4" id="KW-0238">DNA-binding</keyword>
<sequence length="323" mass="37643">MNRIDRLTAILIHLQTKRVVKAQELAKRFGTSLRTIYRDIRSLEEAGVPIGAEAGIGYFLEDYHLPPVMLTREEATALLFGAKVIETFADESIRTQFDSALYKIKSVLKRTDQEHLDDLEPRVYVQKRATTPPFSDMLLADIQRAISMRQVLQLDYRSAYKEETTLREVEPVGLYHYGSGWHLIAFCRLRQDYRDFRVDRIRKLDHTGQTYSSQNLLSLPAYLEQIQQNQNLEEVVIFFTKNVVRHIQEMKYCYGYVSEEQVDGGVQMKFMTQYPKGVGRWLLMFGNQVRVEKPESLKQIMRELALEVQEHYISELGVHGLKD</sequence>
<name>A0A327XAI2_LARAB</name>
<keyword evidence="2" id="KW-0804">Transcription</keyword>
<dbReference type="PROSITE" id="PS52050">
    <property type="entry name" value="WYL"/>
    <property type="match status" value="1"/>
</dbReference>
<evidence type="ECO:0000256" key="1">
    <source>
        <dbReference type="ARBA" id="ARBA00023015"/>
    </source>
</evidence>
<dbReference type="InterPro" id="IPR026881">
    <property type="entry name" value="WYL_dom"/>
</dbReference>
<dbReference type="Gene3D" id="1.10.10.10">
    <property type="entry name" value="Winged helix-like DNA-binding domain superfamily/Winged helix DNA-binding domain"/>
    <property type="match status" value="1"/>
</dbReference>
<keyword evidence="1" id="KW-0805">Transcription regulation</keyword>
<dbReference type="EMBL" id="QLMC01000001">
    <property type="protein sequence ID" value="RAK02632.1"/>
    <property type="molecule type" value="Genomic_DNA"/>
</dbReference>
<dbReference type="Proteomes" id="UP000248790">
    <property type="component" value="Unassembled WGS sequence"/>
</dbReference>
<organism evidence="4 5">
    <name type="scientific">Larkinella arboricola</name>
    <dbReference type="NCBI Taxonomy" id="643671"/>
    <lineage>
        <taxon>Bacteria</taxon>
        <taxon>Pseudomonadati</taxon>
        <taxon>Bacteroidota</taxon>
        <taxon>Cytophagia</taxon>
        <taxon>Cytophagales</taxon>
        <taxon>Spirosomataceae</taxon>
        <taxon>Larkinella</taxon>
    </lineage>
</organism>
<dbReference type="Pfam" id="PF08279">
    <property type="entry name" value="HTH_11"/>
    <property type="match status" value="1"/>
</dbReference>
<dbReference type="Pfam" id="PF25583">
    <property type="entry name" value="WCX"/>
    <property type="match status" value="1"/>
</dbReference>